<dbReference type="KEGG" id="ntr:B0W44_07590"/>
<protein>
    <submittedName>
        <fullName evidence="1">Uncharacterized protein</fullName>
    </submittedName>
</protein>
<gene>
    <name evidence="1" type="ORF">B0W44_07590</name>
</gene>
<keyword evidence="2" id="KW-1185">Reference proteome</keyword>
<dbReference type="RefSeq" id="WP_077719537.1">
    <property type="nucleotide sequence ID" value="NZ_CP019699.1"/>
</dbReference>
<dbReference type="STRING" id="1471761.B0W44_07590"/>
<accession>A0A1U9K6I3</accession>
<dbReference type="EMBL" id="CP019699">
    <property type="protein sequence ID" value="AQS55669.1"/>
    <property type="molecule type" value="Genomic_DNA"/>
</dbReference>
<sequence>MFDEKVHYDVEIVPDFLNLHDPFVYNLETDKCHGYFEVREAIKIIREQSLSLGMSPKEGIKYLEVHNETLENVKKILEEINK</sequence>
<proteinExistence type="predicted"/>
<dbReference type="OrthoDB" id="2045426at2"/>
<organism evidence="1 2">
    <name type="scientific">Novibacillus thermophilus</name>
    <dbReference type="NCBI Taxonomy" id="1471761"/>
    <lineage>
        <taxon>Bacteria</taxon>
        <taxon>Bacillati</taxon>
        <taxon>Bacillota</taxon>
        <taxon>Bacilli</taxon>
        <taxon>Bacillales</taxon>
        <taxon>Thermoactinomycetaceae</taxon>
        <taxon>Novibacillus</taxon>
    </lineage>
</organism>
<dbReference type="Proteomes" id="UP000188603">
    <property type="component" value="Chromosome"/>
</dbReference>
<evidence type="ECO:0000313" key="2">
    <source>
        <dbReference type="Proteomes" id="UP000188603"/>
    </source>
</evidence>
<name>A0A1U9K6I3_9BACL</name>
<reference evidence="1 2" key="1">
    <citation type="journal article" date="2015" name="Int. J. Syst. Evol. Microbiol.">
        <title>Novibacillus thermophilus gen. nov., sp. nov., a Gram-staining-negative and moderately thermophilic member of the family Thermoactinomycetaceae.</title>
        <authorList>
            <person name="Yang G."/>
            <person name="Chen J."/>
            <person name="Zhou S."/>
        </authorList>
    </citation>
    <scope>NUCLEOTIDE SEQUENCE [LARGE SCALE GENOMIC DNA]</scope>
    <source>
        <strain evidence="1 2">SG-1</strain>
    </source>
</reference>
<evidence type="ECO:0000313" key="1">
    <source>
        <dbReference type="EMBL" id="AQS55669.1"/>
    </source>
</evidence>
<dbReference type="AlphaFoldDB" id="A0A1U9K6I3"/>